<comment type="subcellular location">
    <subcellularLocation>
        <location evidence="1">Cell membrane</location>
        <topology evidence="1">Multi-pass membrane protein</topology>
    </subcellularLocation>
</comment>
<evidence type="ECO:0000256" key="2">
    <source>
        <dbReference type="ARBA" id="ARBA00022692"/>
    </source>
</evidence>
<feature type="transmembrane region" description="Helical" evidence="5">
    <location>
        <begin position="454"/>
        <end position="473"/>
    </location>
</feature>
<sequence>MAAAPRHAAGAPRTPAGRVRLLLAPLLLVMLLSQLDNMIVGTAMPTVVGELGGREHMAWVVTAYTLATAATTPVWGKLGDMYDRKGVFMTAVAIFLAGSALCGAAQDMVQLIAFRSVQGLGAGGLISGVVAIIGELVPPRGQGRYQGLVAGVMGTAMIAGPLVGGAVTEHLGWRWAFYVNLPLGALALALVGTLLHLPARRSAARADYLGAVLLTAGVTAAVLVTSWGGTEYAWGSATVLGLAAAGAVCLAAFALRQTRAAEPLVPPRLFRDRNYPLMALIGFLTGFVLFGAALFLPFYQQAVQGASATASGLLLLPMPLAMTAVGVVAGRVITATGHYKVFLVTGGALLLVGMSMLSRMGTGTSRLEAALCVTVLGAGLGCLLQTVMLVSQNSAEQRDIGVASAGVTLFRMLGSSVGVAVMGGLFNDRVREVTAAHLPSRAAHRLATAEGLQAAFPAGAAAGAVMLVAGLLVKEVALRRS</sequence>
<evidence type="ECO:0000256" key="5">
    <source>
        <dbReference type="SAM" id="Phobius"/>
    </source>
</evidence>
<evidence type="ECO:0000313" key="8">
    <source>
        <dbReference type="Proteomes" id="UP001224661"/>
    </source>
</evidence>
<dbReference type="InterPro" id="IPR036259">
    <property type="entry name" value="MFS_trans_sf"/>
</dbReference>
<dbReference type="Gene3D" id="1.20.1720.10">
    <property type="entry name" value="Multidrug resistance protein D"/>
    <property type="match status" value="1"/>
</dbReference>
<keyword evidence="8" id="KW-1185">Reference proteome</keyword>
<dbReference type="Gene3D" id="1.20.1250.20">
    <property type="entry name" value="MFS general substrate transporter like domains"/>
    <property type="match status" value="1"/>
</dbReference>
<feature type="transmembrane region" description="Helical" evidence="5">
    <location>
        <begin position="308"/>
        <end position="329"/>
    </location>
</feature>
<keyword evidence="3 5" id="KW-1133">Transmembrane helix</keyword>
<reference evidence="7 8" key="1">
    <citation type="submission" date="2023-05" db="EMBL/GenBank/DDBJ databases">
        <title>Draft genome sequence of Streptomyces sp. B-S-A8 isolated from a cave soil in Thailand.</title>
        <authorList>
            <person name="Chamroensaksri N."/>
            <person name="Muangham S."/>
        </authorList>
    </citation>
    <scope>NUCLEOTIDE SEQUENCE [LARGE SCALE GENOMIC DNA]</scope>
    <source>
        <strain evidence="7 8">B-S-A8</strain>
    </source>
</reference>
<feature type="transmembrane region" description="Helical" evidence="5">
    <location>
        <begin position="56"/>
        <end position="75"/>
    </location>
</feature>
<feature type="transmembrane region" description="Helical" evidence="5">
    <location>
        <begin position="21"/>
        <end position="44"/>
    </location>
</feature>
<feature type="transmembrane region" description="Helical" evidence="5">
    <location>
        <begin position="145"/>
        <end position="163"/>
    </location>
</feature>
<evidence type="ECO:0000259" key="6">
    <source>
        <dbReference type="PROSITE" id="PS50850"/>
    </source>
</evidence>
<dbReference type="PRINTS" id="PR01036">
    <property type="entry name" value="TCRTETB"/>
</dbReference>
<dbReference type="PANTHER" id="PTHR23501">
    <property type="entry name" value="MAJOR FACILITATOR SUPERFAMILY"/>
    <property type="match status" value="1"/>
</dbReference>
<dbReference type="Pfam" id="PF07690">
    <property type="entry name" value="MFS_1"/>
    <property type="match status" value="1"/>
</dbReference>
<protein>
    <submittedName>
        <fullName evidence="7">MDR family MFS transporter</fullName>
    </submittedName>
</protein>
<feature type="transmembrane region" description="Helical" evidence="5">
    <location>
        <begin position="402"/>
        <end position="426"/>
    </location>
</feature>
<dbReference type="InterPro" id="IPR011701">
    <property type="entry name" value="MFS"/>
</dbReference>
<evidence type="ECO:0000313" key="7">
    <source>
        <dbReference type="EMBL" id="MDI3389871.1"/>
    </source>
</evidence>
<proteinExistence type="predicted"/>
<dbReference type="PANTHER" id="PTHR23501:SF197">
    <property type="entry name" value="COMD"/>
    <property type="match status" value="1"/>
</dbReference>
<keyword evidence="2 5" id="KW-0812">Transmembrane</keyword>
<feature type="transmembrane region" description="Helical" evidence="5">
    <location>
        <begin position="112"/>
        <end position="133"/>
    </location>
</feature>
<comment type="caution">
    <text evidence="7">The sequence shown here is derived from an EMBL/GenBank/DDBJ whole genome shotgun (WGS) entry which is preliminary data.</text>
</comment>
<dbReference type="InterPro" id="IPR020846">
    <property type="entry name" value="MFS_dom"/>
</dbReference>
<feature type="transmembrane region" description="Helical" evidence="5">
    <location>
        <begin position="175"/>
        <end position="196"/>
    </location>
</feature>
<accession>A0ABT6RZL1</accession>
<evidence type="ECO:0000256" key="1">
    <source>
        <dbReference type="ARBA" id="ARBA00004651"/>
    </source>
</evidence>
<feature type="transmembrane region" description="Helical" evidence="5">
    <location>
        <begin position="233"/>
        <end position="255"/>
    </location>
</feature>
<dbReference type="PROSITE" id="PS50850">
    <property type="entry name" value="MFS"/>
    <property type="match status" value="1"/>
</dbReference>
<feature type="transmembrane region" description="Helical" evidence="5">
    <location>
        <begin position="87"/>
        <end position="106"/>
    </location>
</feature>
<evidence type="ECO:0000256" key="3">
    <source>
        <dbReference type="ARBA" id="ARBA00022989"/>
    </source>
</evidence>
<organism evidence="7 8">
    <name type="scientific">Streptomyces solicavernae</name>
    <dbReference type="NCBI Taxonomy" id="3043614"/>
    <lineage>
        <taxon>Bacteria</taxon>
        <taxon>Bacillati</taxon>
        <taxon>Actinomycetota</taxon>
        <taxon>Actinomycetes</taxon>
        <taxon>Kitasatosporales</taxon>
        <taxon>Streptomycetaceae</taxon>
        <taxon>Streptomyces</taxon>
    </lineage>
</organism>
<dbReference type="RefSeq" id="WP_282516345.1">
    <property type="nucleotide sequence ID" value="NZ_JASCIR010000034.1"/>
</dbReference>
<name>A0ABT6RZL1_9ACTN</name>
<dbReference type="CDD" id="cd17502">
    <property type="entry name" value="MFS_Azr1_MDR_like"/>
    <property type="match status" value="1"/>
</dbReference>
<dbReference type="Proteomes" id="UP001224661">
    <property type="component" value="Unassembled WGS sequence"/>
</dbReference>
<feature type="transmembrane region" description="Helical" evidence="5">
    <location>
        <begin position="208"/>
        <end position="227"/>
    </location>
</feature>
<dbReference type="SUPFAM" id="SSF103473">
    <property type="entry name" value="MFS general substrate transporter"/>
    <property type="match status" value="1"/>
</dbReference>
<feature type="domain" description="Major facilitator superfamily (MFS) profile" evidence="6">
    <location>
        <begin position="22"/>
        <end position="481"/>
    </location>
</feature>
<keyword evidence="4 5" id="KW-0472">Membrane</keyword>
<feature type="transmembrane region" description="Helical" evidence="5">
    <location>
        <begin position="367"/>
        <end position="390"/>
    </location>
</feature>
<feature type="transmembrane region" description="Helical" evidence="5">
    <location>
        <begin position="275"/>
        <end position="296"/>
    </location>
</feature>
<dbReference type="EMBL" id="JASCIR010000034">
    <property type="protein sequence ID" value="MDI3389871.1"/>
    <property type="molecule type" value="Genomic_DNA"/>
</dbReference>
<feature type="transmembrane region" description="Helical" evidence="5">
    <location>
        <begin position="341"/>
        <end position="361"/>
    </location>
</feature>
<evidence type="ECO:0000256" key="4">
    <source>
        <dbReference type="ARBA" id="ARBA00023136"/>
    </source>
</evidence>
<gene>
    <name evidence="7" type="ORF">QIS99_27310</name>
</gene>